<dbReference type="CDD" id="cd03188">
    <property type="entry name" value="GST_C_Beta"/>
    <property type="match status" value="1"/>
</dbReference>
<evidence type="ECO:0000313" key="4">
    <source>
        <dbReference type="Proteomes" id="UP000218151"/>
    </source>
</evidence>
<evidence type="ECO:0000313" key="3">
    <source>
        <dbReference type="EMBL" id="PAX07215.1"/>
    </source>
</evidence>
<dbReference type="InterPro" id="IPR010987">
    <property type="entry name" value="Glutathione-S-Trfase_C-like"/>
</dbReference>
<feature type="domain" description="GST N-terminal" evidence="1">
    <location>
        <begin position="1"/>
        <end position="81"/>
    </location>
</feature>
<dbReference type="Gene3D" id="3.40.30.10">
    <property type="entry name" value="Glutaredoxin"/>
    <property type="match status" value="1"/>
</dbReference>
<dbReference type="InterPro" id="IPR040079">
    <property type="entry name" value="Glutathione_S-Trfase"/>
</dbReference>
<dbReference type="SFLD" id="SFLDS00019">
    <property type="entry name" value="Glutathione_Transferase_(cytos"/>
    <property type="match status" value="1"/>
</dbReference>
<dbReference type="PROSITE" id="PS50404">
    <property type="entry name" value="GST_NTER"/>
    <property type="match status" value="1"/>
</dbReference>
<dbReference type="SFLD" id="SFLDG00358">
    <property type="entry name" value="Main_(cytGST)"/>
    <property type="match status" value="1"/>
</dbReference>
<name>A0A2A2SDC7_9SPHN</name>
<dbReference type="PANTHER" id="PTHR44051">
    <property type="entry name" value="GLUTATHIONE S-TRANSFERASE-RELATED"/>
    <property type="match status" value="1"/>
</dbReference>
<dbReference type="PANTHER" id="PTHR44051:SF8">
    <property type="entry name" value="GLUTATHIONE S-TRANSFERASE GSTA"/>
    <property type="match status" value="1"/>
</dbReference>
<dbReference type="InterPro" id="IPR036249">
    <property type="entry name" value="Thioredoxin-like_sf"/>
</dbReference>
<organism evidence="3 4">
    <name type="scientific">Sphingomonas lenta</name>
    <dbReference type="NCBI Taxonomy" id="1141887"/>
    <lineage>
        <taxon>Bacteria</taxon>
        <taxon>Pseudomonadati</taxon>
        <taxon>Pseudomonadota</taxon>
        <taxon>Alphaproteobacteria</taxon>
        <taxon>Sphingomonadales</taxon>
        <taxon>Sphingomonadaceae</taxon>
        <taxon>Sphingomonas</taxon>
    </lineage>
</organism>
<dbReference type="AlphaFoldDB" id="A0A2A2SDC7"/>
<dbReference type="InterPro" id="IPR004046">
    <property type="entry name" value="GST_C"/>
</dbReference>
<dbReference type="GO" id="GO:0016740">
    <property type="term" value="F:transferase activity"/>
    <property type="evidence" value="ECO:0007669"/>
    <property type="project" value="UniProtKB-KW"/>
</dbReference>
<dbReference type="Pfam" id="PF00043">
    <property type="entry name" value="GST_C"/>
    <property type="match status" value="1"/>
</dbReference>
<dbReference type="SFLD" id="SFLDG01150">
    <property type="entry name" value="Main.1:_Beta-like"/>
    <property type="match status" value="1"/>
</dbReference>
<reference evidence="4" key="1">
    <citation type="submission" date="2017-09" db="EMBL/GenBank/DDBJ databases">
        <authorList>
            <person name="Feng G."/>
            <person name="Zhu H."/>
        </authorList>
    </citation>
    <scope>NUCLEOTIDE SEQUENCE [LARGE SCALE GENOMIC DNA]</scope>
    <source>
        <strain evidence="4">1PNM-20</strain>
    </source>
</reference>
<keyword evidence="4" id="KW-1185">Reference proteome</keyword>
<dbReference type="InterPro" id="IPR004045">
    <property type="entry name" value="Glutathione_S-Trfase_N"/>
</dbReference>
<dbReference type="Pfam" id="PF13409">
    <property type="entry name" value="GST_N_2"/>
    <property type="match status" value="1"/>
</dbReference>
<gene>
    <name evidence="3" type="ORF">CKY28_14375</name>
</gene>
<dbReference type="PROSITE" id="PS50405">
    <property type="entry name" value="GST_CTER"/>
    <property type="match status" value="1"/>
</dbReference>
<protein>
    <submittedName>
        <fullName evidence="3">Glutathione S-transferase</fullName>
    </submittedName>
</protein>
<dbReference type="SUPFAM" id="SSF52833">
    <property type="entry name" value="Thioredoxin-like"/>
    <property type="match status" value="1"/>
</dbReference>
<dbReference type="Proteomes" id="UP000218151">
    <property type="component" value="Unassembled WGS sequence"/>
</dbReference>
<evidence type="ECO:0000259" key="1">
    <source>
        <dbReference type="PROSITE" id="PS50404"/>
    </source>
</evidence>
<proteinExistence type="predicted"/>
<dbReference type="RefSeq" id="WP_095999039.1">
    <property type="nucleotide sequence ID" value="NZ_NSLI01000004.1"/>
</dbReference>
<keyword evidence="3" id="KW-0808">Transferase</keyword>
<dbReference type="Gene3D" id="1.20.1050.10">
    <property type="match status" value="1"/>
</dbReference>
<dbReference type="SUPFAM" id="SSF47616">
    <property type="entry name" value="GST C-terminal domain-like"/>
    <property type="match status" value="1"/>
</dbReference>
<sequence length="198" mass="22152">MKLYYSPGACSLADHIALHEAGMDFEHERVDLKSKRTEHGRDYREVNPKGYVPALQLDSGEVLTENVAVLDWIAHQSATLKPEGPLGHTRQIEALAYIGGEVHKAFGPMFKGGSDEDKARAKEQVADKLRFLAGRMRGEYLLGDRPGVADFYLFVMLTWAQKQGIDTPEPLARFRDKLMARDSVRTAMEHEGLLKSPS</sequence>
<feature type="domain" description="GST C-terminal" evidence="2">
    <location>
        <begin position="84"/>
        <end position="198"/>
    </location>
</feature>
<accession>A0A2A2SDC7</accession>
<evidence type="ECO:0000259" key="2">
    <source>
        <dbReference type="PROSITE" id="PS50405"/>
    </source>
</evidence>
<comment type="caution">
    <text evidence="3">The sequence shown here is derived from an EMBL/GenBank/DDBJ whole genome shotgun (WGS) entry which is preliminary data.</text>
</comment>
<dbReference type="EMBL" id="NSLI01000004">
    <property type="protein sequence ID" value="PAX07215.1"/>
    <property type="molecule type" value="Genomic_DNA"/>
</dbReference>
<dbReference type="InterPro" id="IPR036282">
    <property type="entry name" value="Glutathione-S-Trfase_C_sf"/>
</dbReference>
<dbReference type="CDD" id="cd03057">
    <property type="entry name" value="GST_N_Beta"/>
    <property type="match status" value="1"/>
</dbReference>
<dbReference type="OrthoDB" id="7583243at2"/>